<dbReference type="InterPro" id="IPR014748">
    <property type="entry name" value="Enoyl-CoA_hydra_C"/>
</dbReference>
<proteinExistence type="inferred from homology"/>
<dbReference type="Pfam" id="PF00378">
    <property type="entry name" value="ECH_1"/>
    <property type="match status" value="1"/>
</dbReference>
<dbReference type="RefSeq" id="WP_151593422.1">
    <property type="nucleotide sequence ID" value="NZ_WBMS02000007.1"/>
</dbReference>
<dbReference type="SUPFAM" id="SSF52096">
    <property type="entry name" value="ClpP/crotonase"/>
    <property type="match status" value="1"/>
</dbReference>
<dbReference type="PANTHER" id="PTHR11941">
    <property type="entry name" value="ENOYL-COA HYDRATASE-RELATED"/>
    <property type="match status" value="1"/>
</dbReference>
<dbReference type="InterPro" id="IPR018376">
    <property type="entry name" value="Enoyl-CoA_hyd/isom_CS"/>
</dbReference>
<dbReference type="EMBL" id="WBMS02000007">
    <property type="protein sequence ID" value="MWA00893.1"/>
    <property type="molecule type" value="Genomic_DNA"/>
</dbReference>
<sequence>MHQLKGFGPAVGADGELLVSDHEHVRVLTINRPHALNAITTVLGDRLGDALSAADADPHVRAIVITGSGERAFCAGGDLKEIDASSTRSGRGVRVVTRLVQQRIATPVIAAVNGLAYGGGLELMLGCDLVVSASHARFALPEVKRGLLASGGGLVRLQDVVGQRRALQMLLTGEPIDAPTAHEWGLVNTLAPQGEVLATALRLASIIAENAPLSVRMSKAAVYETARLPEAEAWALTASYHARLIKSDDAVEGPRAFAEKRPPRWSER</sequence>
<dbReference type="Gene3D" id="1.10.12.10">
    <property type="entry name" value="Lyase 2-enoyl-coa Hydratase, Chain A, domain 2"/>
    <property type="match status" value="1"/>
</dbReference>
<dbReference type="PROSITE" id="PS00166">
    <property type="entry name" value="ENOYL_COA_HYDRATASE"/>
    <property type="match status" value="1"/>
</dbReference>
<organism evidence="8 9">
    <name type="scientific">Actinomadura physcomitrii</name>
    <dbReference type="NCBI Taxonomy" id="2650748"/>
    <lineage>
        <taxon>Bacteria</taxon>
        <taxon>Bacillati</taxon>
        <taxon>Actinomycetota</taxon>
        <taxon>Actinomycetes</taxon>
        <taxon>Streptosporangiales</taxon>
        <taxon>Thermomonosporaceae</taxon>
        <taxon>Actinomadura</taxon>
    </lineage>
</organism>
<keyword evidence="4" id="KW-0456">Lyase</keyword>
<dbReference type="PANTHER" id="PTHR11941:SF169">
    <property type="entry name" value="(7AS)-7A-METHYL-1,5-DIOXO-2,3,5,6,7,7A-HEXAHYDRO-1H-INDENE-CARBOXYL-COA HYDROLASE"/>
    <property type="match status" value="1"/>
</dbReference>
<dbReference type="AlphaFoldDB" id="A0A6I4M529"/>
<keyword evidence="3" id="KW-0443">Lipid metabolism</keyword>
<dbReference type="GO" id="GO:0004300">
    <property type="term" value="F:enoyl-CoA hydratase activity"/>
    <property type="evidence" value="ECO:0007669"/>
    <property type="project" value="UniProtKB-EC"/>
</dbReference>
<comment type="catalytic activity">
    <reaction evidence="6">
        <text>a 4-saturated-(3S)-3-hydroxyacyl-CoA = a (3E)-enoyl-CoA + H2O</text>
        <dbReference type="Rhea" id="RHEA:20724"/>
        <dbReference type="ChEBI" id="CHEBI:15377"/>
        <dbReference type="ChEBI" id="CHEBI:58521"/>
        <dbReference type="ChEBI" id="CHEBI:137480"/>
        <dbReference type="EC" id="4.2.1.17"/>
    </reaction>
</comment>
<comment type="similarity">
    <text evidence="1 7">Belongs to the enoyl-CoA hydratase/isomerase family.</text>
</comment>
<evidence type="ECO:0000256" key="3">
    <source>
        <dbReference type="ARBA" id="ARBA00023098"/>
    </source>
</evidence>
<evidence type="ECO:0000313" key="9">
    <source>
        <dbReference type="Proteomes" id="UP000462055"/>
    </source>
</evidence>
<dbReference type="Gene3D" id="3.90.226.10">
    <property type="entry name" value="2-enoyl-CoA Hydratase, Chain A, domain 1"/>
    <property type="match status" value="1"/>
</dbReference>
<dbReference type="GO" id="GO:0006635">
    <property type="term" value="P:fatty acid beta-oxidation"/>
    <property type="evidence" value="ECO:0007669"/>
    <property type="project" value="TreeGrafter"/>
</dbReference>
<evidence type="ECO:0000256" key="4">
    <source>
        <dbReference type="ARBA" id="ARBA00023239"/>
    </source>
</evidence>
<dbReference type="FunFam" id="3.90.226.10:FF:000009">
    <property type="entry name" value="Carnitinyl-CoA dehydratase"/>
    <property type="match status" value="1"/>
</dbReference>
<gene>
    <name evidence="8" type="ORF">F8568_010965</name>
</gene>
<keyword evidence="9" id="KW-1185">Reference proteome</keyword>
<evidence type="ECO:0000256" key="6">
    <source>
        <dbReference type="ARBA" id="ARBA00023717"/>
    </source>
</evidence>
<comment type="catalytic activity">
    <reaction evidence="5">
        <text>a (3S)-3-hydroxyacyl-CoA = a (2E)-enoyl-CoA + H2O</text>
        <dbReference type="Rhea" id="RHEA:16105"/>
        <dbReference type="ChEBI" id="CHEBI:15377"/>
        <dbReference type="ChEBI" id="CHEBI:57318"/>
        <dbReference type="ChEBI" id="CHEBI:58856"/>
        <dbReference type="EC" id="4.2.1.17"/>
    </reaction>
</comment>
<dbReference type="InterPro" id="IPR029045">
    <property type="entry name" value="ClpP/crotonase-like_dom_sf"/>
</dbReference>
<evidence type="ECO:0000256" key="2">
    <source>
        <dbReference type="ARBA" id="ARBA00012076"/>
    </source>
</evidence>
<dbReference type="InterPro" id="IPR001753">
    <property type="entry name" value="Enoyl-CoA_hydra/iso"/>
</dbReference>
<evidence type="ECO:0000256" key="5">
    <source>
        <dbReference type="ARBA" id="ARBA00023709"/>
    </source>
</evidence>
<dbReference type="EC" id="4.2.1.17" evidence="2"/>
<comment type="caution">
    <text evidence="8">The sequence shown here is derived from an EMBL/GenBank/DDBJ whole genome shotgun (WGS) entry which is preliminary data.</text>
</comment>
<accession>A0A6I4M529</accession>
<dbReference type="CDD" id="cd06558">
    <property type="entry name" value="crotonase-like"/>
    <property type="match status" value="1"/>
</dbReference>
<evidence type="ECO:0000256" key="1">
    <source>
        <dbReference type="ARBA" id="ARBA00005254"/>
    </source>
</evidence>
<dbReference type="Proteomes" id="UP000462055">
    <property type="component" value="Unassembled WGS sequence"/>
</dbReference>
<evidence type="ECO:0000313" key="8">
    <source>
        <dbReference type="EMBL" id="MWA00893.1"/>
    </source>
</evidence>
<protein>
    <recommendedName>
        <fullName evidence="2">enoyl-CoA hydratase</fullName>
        <ecNumber evidence="2">4.2.1.17</ecNumber>
    </recommendedName>
</protein>
<evidence type="ECO:0000256" key="7">
    <source>
        <dbReference type="RuleBase" id="RU003707"/>
    </source>
</evidence>
<reference evidence="8" key="1">
    <citation type="submission" date="2019-12" db="EMBL/GenBank/DDBJ databases">
        <title>Actinomadura physcomitrii sp. nov., a novel actinomycete isolated from moss [Physcomitrium sphaericum (Ludw) Fuernr].</title>
        <authorList>
            <person name="Zhuang X."/>
        </authorList>
    </citation>
    <scope>NUCLEOTIDE SEQUENCE [LARGE SCALE GENOMIC DNA]</scope>
    <source>
        <strain evidence="8">LD22</strain>
    </source>
</reference>
<name>A0A6I4M529_9ACTN</name>